<keyword evidence="2" id="KW-1185">Reference proteome</keyword>
<dbReference type="AlphaFoldDB" id="A0AA39YNS8"/>
<dbReference type="Proteomes" id="UP001174936">
    <property type="component" value="Unassembled WGS sequence"/>
</dbReference>
<evidence type="ECO:0000313" key="1">
    <source>
        <dbReference type="EMBL" id="KAK0655016.1"/>
    </source>
</evidence>
<gene>
    <name evidence="1" type="ORF">B0T16DRAFT_362056</name>
</gene>
<organism evidence="1 2">
    <name type="scientific">Cercophora newfieldiana</name>
    <dbReference type="NCBI Taxonomy" id="92897"/>
    <lineage>
        <taxon>Eukaryota</taxon>
        <taxon>Fungi</taxon>
        <taxon>Dikarya</taxon>
        <taxon>Ascomycota</taxon>
        <taxon>Pezizomycotina</taxon>
        <taxon>Sordariomycetes</taxon>
        <taxon>Sordariomycetidae</taxon>
        <taxon>Sordariales</taxon>
        <taxon>Lasiosphaeriaceae</taxon>
        <taxon>Cercophora</taxon>
    </lineage>
</organism>
<protein>
    <submittedName>
        <fullName evidence="1">Uncharacterized protein</fullName>
    </submittedName>
</protein>
<comment type="caution">
    <text evidence="1">The sequence shown here is derived from an EMBL/GenBank/DDBJ whole genome shotgun (WGS) entry which is preliminary data.</text>
</comment>
<name>A0AA39YNS8_9PEZI</name>
<reference evidence="1" key="1">
    <citation type="submission" date="2023-06" db="EMBL/GenBank/DDBJ databases">
        <title>Genome-scale phylogeny and comparative genomics of the fungal order Sordariales.</title>
        <authorList>
            <consortium name="Lawrence Berkeley National Laboratory"/>
            <person name="Hensen N."/>
            <person name="Bonometti L."/>
            <person name="Westerberg I."/>
            <person name="Brannstrom I.O."/>
            <person name="Guillou S."/>
            <person name="Cros-Aarteil S."/>
            <person name="Calhoun S."/>
            <person name="Haridas S."/>
            <person name="Kuo A."/>
            <person name="Mondo S."/>
            <person name="Pangilinan J."/>
            <person name="Riley R."/>
            <person name="Labutti K."/>
            <person name="Andreopoulos B."/>
            <person name="Lipzen A."/>
            <person name="Chen C."/>
            <person name="Yanf M."/>
            <person name="Daum C."/>
            <person name="Ng V."/>
            <person name="Clum A."/>
            <person name="Steindorff A."/>
            <person name="Ohm R."/>
            <person name="Martin F."/>
            <person name="Silar P."/>
            <person name="Natvig D."/>
            <person name="Lalanne C."/>
            <person name="Gautier V."/>
            <person name="Ament-Velasquez S.L."/>
            <person name="Kruys A."/>
            <person name="Hutchinson M.I."/>
            <person name="Powell A.J."/>
            <person name="Barry K."/>
            <person name="Miller A.N."/>
            <person name="Grigoriev I.V."/>
            <person name="Debuchy R."/>
            <person name="Gladieux P."/>
            <person name="Thoren M.H."/>
            <person name="Johannesson H."/>
        </authorList>
    </citation>
    <scope>NUCLEOTIDE SEQUENCE</scope>
    <source>
        <strain evidence="1">SMH2532-1</strain>
    </source>
</reference>
<evidence type="ECO:0000313" key="2">
    <source>
        <dbReference type="Proteomes" id="UP001174936"/>
    </source>
</evidence>
<dbReference type="EMBL" id="JAULSV010000001">
    <property type="protein sequence ID" value="KAK0655016.1"/>
    <property type="molecule type" value="Genomic_DNA"/>
</dbReference>
<accession>A0AA39YNS8</accession>
<feature type="non-terminal residue" evidence="1">
    <location>
        <position position="94"/>
    </location>
</feature>
<sequence>MAGRQPRILQLPRELRDQIYHDYLWVENGYVYDFDAGKLRMSHTNPLSPIDLALIYTCRLIASEMGGLPLRLNTVHIRTSSSEQARTRAGRWAY</sequence>
<proteinExistence type="predicted"/>